<dbReference type="SUPFAM" id="SSF51735">
    <property type="entry name" value="NAD(P)-binding Rossmann-fold domains"/>
    <property type="match status" value="1"/>
</dbReference>
<evidence type="ECO:0000313" key="3">
    <source>
        <dbReference type="Proteomes" id="UP001479933"/>
    </source>
</evidence>
<dbReference type="Proteomes" id="UP001479933">
    <property type="component" value="Chromosome"/>
</dbReference>
<dbReference type="InterPro" id="IPR036188">
    <property type="entry name" value="FAD/NAD-bd_sf"/>
</dbReference>
<keyword evidence="1" id="KW-0560">Oxidoreductase</keyword>
<organism evidence="2 3">
    <name type="scientific">Gordonia hydrophobica</name>
    <dbReference type="NCBI Taxonomy" id="40516"/>
    <lineage>
        <taxon>Bacteria</taxon>
        <taxon>Bacillati</taxon>
        <taxon>Actinomycetota</taxon>
        <taxon>Actinomycetes</taxon>
        <taxon>Mycobacteriales</taxon>
        <taxon>Gordoniaceae</taxon>
        <taxon>Gordonia</taxon>
    </lineage>
</organism>
<dbReference type="PANTHER" id="PTHR43539:SF78">
    <property type="entry name" value="FLAVIN-CONTAINING MONOOXYGENASE"/>
    <property type="match status" value="1"/>
</dbReference>
<proteinExistence type="predicted"/>
<keyword evidence="3" id="KW-1185">Reference proteome</keyword>
<reference evidence="2 3" key="1">
    <citation type="journal article" date="2023" name="Virus Evol.">
        <title>Computational host range prediction-The good, the bad, and the ugly.</title>
        <authorList>
            <person name="Howell A.A."/>
            <person name="Versoza C.J."/>
            <person name="Pfeifer S.P."/>
        </authorList>
    </citation>
    <scope>NUCLEOTIDE SEQUENCE [LARGE SCALE GENOMIC DNA]</scope>
    <source>
        <strain evidence="2 3">1610/1b</strain>
    </source>
</reference>
<dbReference type="Pfam" id="PF13738">
    <property type="entry name" value="Pyr_redox_3"/>
    <property type="match status" value="1"/>
</dbReference>
<dbReference type="InterPro" id="IPR050982">
    <property type="entry name" value="Auxin_biosynth/cation_transpt"/>
</dbReference>
<dbReference type="PANTHER" id="PTHR43539">
    <property type="entry name" value="FLAVIN-BINDING MONOOXYGENASE-LIKE PROTEIN (AFU_ORTHOLOGUE AFUA_4G09220)"/>
    <property type="match status" value="1"/>
</dbReference>
<dbReference type="SUPFAM" id="SSF51905">
    <property type="entry name" value="FAD/NAD(P)-binding domain"/>
    <property type="match status" value="1"/>
</dbReference>
<protein>
    <submittedName>
        <fullName evidence="2">NAD(P)-binding domain-containing protein</fullName>
    </submittedName>
</protein>
<accession>A0ABZ2U5H9</accession>
<sequence length="382" mass="40381">MTGSTADGDIRDVVVIGAGPAGIAAGIELRRRGISPLLLERDRVASSCFNAYRSLRINTHRWPSSLPRHRMPWTLGSHPSAQRYAGYLTAVARPLDVQTGFEVKRVDRMPDGTLLVRGCGGDLRARHVVVATGIARAAKWPDWRGRDEFPGRLTHARTYYDGAIGVGRDVLVVGGGNTAADIAVDLASSGAWSVALSIRRPPHMVPRSLGPLPIQTFGDLVARLPMGLGDRAMAVARRAWLGDLAPHGLPAPTTSLAADFAATGTIPIVDRGLARAVRNGTVNVVDGVADVGAAGVQLRDGSVLHPDLVIVATGYTTDLARLVGHLGVVDSEGIPLGAEHPRNLDGLWFLGFNDSLSGQLRQISIDATALARQLSADMRTAG</sequence>
<dbReference type="PRINTS" id="PR00368">
    <property type="entry name" value="FADPNR"/>
</dbReference>
<dbReference type="Gene3D" id="3.50.50.60">
    <property type="entry name" value="FAD/NAD(P)-binding domain"/>
    <property type="match status" value="1"/>
</dbReference>
<evidence type="ECO:0000256" key="1">
    <source>
        <dbReference type="ARBA" id="ARBA00023002"/>
    </source>
</evidence>
<dbReference type="InterPro" id="IPR036291">
    <property type="entry name" value="NAD(P)-bd_dom_sf"/>
</dbReference>
<dbReference type="EMBL" id="CP136137">
    <property type="protein sequence ID" value="WYY08892.1"/>
    <property type="molecule type" value="Genomic_DNA"/>
</dbReference>
<dbReference type="PRINTS" id="PR00469">
    <property type="entry name" value="PNDRDTASEII"/>
</dbReference>
<evidence type="ECO:0000313" key="2">
    <source>
        <dbReference type="EMBL" id="WYY08892.1"/>
    </source>
</evidence>
<gene>
    <name evidence="2" type="ORF">RVF87_07505</name>
</gene>
<dbReference type="RefSeq" id="WP_066169851.1">
    <property type="nucleotide sequence ID" value="NZ_CP136137.1"/>
</dbReference>
<name>A0ABZ2U5H9_9ACTN</name>